<accession>A0AAV5SN88</accession>
<dbReference type="InterPro" id="IPR001507">
    <property type="entry name" value="ZP_dom"/>
</dbReference>
<evidence type="ECO:0000256" key="6">
    <source>
        <dbReference type="ARBA" id="ARBA00022989"/>
    </source>
</evidence>
<organism evidence="12 13">
    <name type="scientific">Pristionchus entomophagus</name>
    <dbReference type="NCBI Taxonomy" id="358040"/>
    <lineage>
        <taxon>Eukaryota</taxon>
        <taxon>Metazoa</taxon>
        <taxon>Ecdysozoa</taxon>
        <taxon>Nematoda</taxon>
        <taxon>Chromadorea</taxon>
        <taxon>Rhabditida</taxon>
        <taxon>Rhabditina</taxon>
        <taxon>Diplogasteromorpha</taxon>
        <taxon>Diplogasteroidea</taxon>
        <taxon>Neodiplogasteridae</taxon>
        <taxon>Pristionchus</taxon>
    </lineage>
</organism>
<dbReference type="PROSITE" id="PS51034">
    <property type="entry name" value="ZP_2"/>
    <property type="match status" value="1"/>
</dbReference>
<protein>
    <recommendedName>
        <fullName evidence="11">ZP domain-containing protein</fullName>
    </recommendedName>
</protein>
<dbReference type="GO" id="GO:0005886">
    <property type="term" value="C:plasma membrane"/>
    <property type="evidence" value="ECO:0007669"/>
    <property type="project" value="UniProtKB-SubCell"/>
</dbReference>
<feature type="signal peptide" evidence="10">
    <location>
        <begin position="1"/>
        <end position="17"/>
    </location>
</feature>
<evidence type="ECO:0000256" key="8">
    <source>
        <dbReference type="SAM" id="MobiDB-lite"/>
    </source>
</evidence>
<evidence type="ECO:0000313" key="13">
    <source>
        <dbReference type="Proteomes" id="UP001432027"/>
    </source>
</evidence>
<keyword evidence="13" id="KW-1185">Reference proteome</keyword>
<evidence type="ECO:0000256" key="5">
    <source>
        <dbReference type="ARBA" id="ARBA00022729"/>
    </source>
</evidence>
<dbReference type="EMBL" id="BTSX01000002">
    <property type="protein sequence ID" value="GMS84379.1"/>
    <property type="molecule type" value="Genomic_DNA"/>
</dbReference>
<feature type="chain" id="PRO_5043327444" description="ZP domain-containing protein" evidence="10">
    <location>
        <begin position="18"/>
        <end position="473"/>
    </location>
</feature>
<evidence type="ECO:0000313" key="12">
    <source>
        <dbReference type="EMBL" id="GMS84379.1"/>
    </source>
</evidence>
<dbReference type="InterPro" id="IPR057475">
    <property type="entry name" value="CUT_C"/>
</dbReference>
<evidence type="ECO:0000256" key="2">
    <source>
        <dbReference type="ARBA" id="ARBA00022460"/>
    </source>
</evidence>
<feature type="compositionally biased region" description="Low complexity" evidence="8">
    <location>
        <begin position="321"/>
        <end position="336"/>
    </location>
</feature>
<evidence type="ECO:0000256" key="10">
    <source>
        <dbReference type="SAM" id="SignalP"/>
    </source>
</evidence>
<evidence type="ECO:0000256" key="9">
    <source>
        <dbReference type="SAM" id="Phobius"/>
    </source>
</evidence>
<evidence type="ECO:0000256" key="4">
    <source>
        <dbReference type="ARBA" id="ARBA00022692"/>
    </source>
</evidence>
<sequence length="473" mass="52177">LRIMLYLLLALPLLISAKPEFDNALTNAPKVSCDRASMSLDISSSRGAPSVVFAKGHFNKEGCSFRNATHLTLDFEKCNVKRKRELNPRRMVYSTIVVVQLHPLFITKVDRAYAVSCNYMEVEKNVGAGITVSELTTQLLSTEREQPTCTYSLKKDSPNGPNVKLASVGDSIYHVWECPSEIYAMFVHSCVVQDGQGQEQRVMDENGCSIDKFLMPELVYSTDLTKTFTAAEAFNFPDVTSVQFSCQIKCCLKGDDSCSSITPPKCGNPTNLEPAQVHNAQRQGGEDLDEQLLSTLPSITRDPIFGQLIDGKTTESETAGTTIPTSSSTQSTTTTRSTATVISTIINNGKRAKFPVPPEIREYIKEKNNTIEGSGFEDELNEREQRRDIKRRDTDTLDMDITSPELTIIERELVDGERVTSPLSMSSLAAPTTESVCVPITAFWLLIGLVLLSLSFILAAIYKASSKSGFVQF</sequence>
<evidence type="ECO:0000256" key="1">
    <source>
        <dbReference type="ARBA" id="ARBA00004251"/>
    </source>
</evidence>
<proteinExistence type="predicted"/>
<evidence type="ECO:0000259" key="11">
    <source>
        <dbReference type="PROSITE" id="PS51034"/>
    </source>
</evidence>
<feature type="transmembrane region" description="Helical" evidence="9">
    <location>
        <begin position="442"/>
        <end position="462"/>
    </location>
</feature>
<feature type="non-terminal residue" evidence="12">
    <location>
        <position position="1"/>
    </location>
</feature>
<keyword evidence="6 9" id="KW-1133">Transmembrane helix</keyword>
<name>A0AAV5SN88_9BILA</name>
<keyword evidence="3" id="KW-1003">Cell membrane</keyword>
<comment type="caution">
    <text evidence="12">The sequence shown here is derived from an EMBL/GenBank/DDBJ whole genome shotgun (WGS) entry which is preliminary data.</text>
</comment>
<dbReference type="AlphaFoldDB" id="A0AAV5SN88"/>
<keyword evidence="5 10" id="KW-0732">Signal</keyword>
<gene>
    <name evidence="12" type="ORF">PENTCL1PPCAC_6554</name>
</gene>
<keyword evidence="4 9" id="KW-0812">Transmembrane</keyword>
<feature type="region of interest" description="Disordered" evidence="8">
    <location>
        <begin position="312"/>
        <end position="336"/>
    </location>
</feature>
<dbReference type="Pfam" id="PF25057">
    <property type="entry name" value="CUT_N"/>
    <property type="match status" value="1"/>
</dbReference>
<feature type="domain" description="ZP" evidence="11">
    <location>
        <begin position="32"/>
        <end position="265"/>
    </location>
</feature>
<keyword evidence="2" id="KW-0193">Cuticle</keyword>
<dbReference type="Pfam" id="PF25301">
    <property type="entry name" value="CUT_C"/>
    <property type="match status" value="1"/>
</dbReference>
<evidence type="ECO:0000256" key="3">
    <source>
        <dbReference type="ARBA" id="ARBA00022475"/>
    </source>
</evidence>
<dbReference type="InterPro" id="IPR056953">
    <property type="entry name" value="CUT_N"/>
</dbReference>
<dbReference type="GO" id="GO:0042302">
    <property type="term" value="F:structural constituent of cuticle"/>
    <property type="evidence" value="ECO:0007669"/>
    <property type="project" value="UniProtKB-KW"/>
</dbReference>
<keyword evidence="7 9" id="KW-0472">Membrane</keyword>
<evidence type="ECO:0000256" key="7">
    <source>
        <dbReference type="ARBA" id="ARBA00023136"/>
    </source>
</evidence>
<dbReference type="PANTHER" id="PTHR22907">
    <property type="entry name" value="GH04558P"/>
    <property type="match status" value="1"/>
</dbReference>
<dbReference type="Proteomes" id="UP001432027">
    <property type="component" value="Unassembled WGS sequence"/>
</dbReference>
<reference evidence="12" key="1">
    <citation type="submission" date="2023-10" db="EMBL/GenBank/DDBJ databases">
        <title>Genome assembly of Pristionchus species.</title>
        <authorList>
            <person name="Yoshida K."/>
            <person name="Sommer R.J."/>
        </authorList>
    </citation>
    <scope>NUCLEOTIDE SEQUENCE</scope>
    <source>
        <strain evidence="12">RS0144</strain>
    </source>
</reference>
<comment type="subcellular location">
    <subcellularLocation>
        <location evidence="1">Cell membrane</location>
        <topology evidence="1">Single-pass type I membrane protein</topology>
    </subcellularLocation>
</comment>
<dbReference type="PANTHER" id="PTHR22907:SF23">
    <property type="entry name" value="ZP DOMAIN-CONTAINING PROTEIN"/>
    <property type="match status" value="1"/>
</dbReference>
<dbReference type="InterPro" id="IPR051962">
    <property type="entry name" value="Cuticlin"/>
</dbReference>
<dbReference type="SMART" id="SM00241">
    <property type="entry name" value="ZP"/>
    <property type="match status" value="1"/>
</dbReference>